<accession>A0AAF0JEY3</accession>
<protein>
    <recommendedName>
        <fullName evidence="8">Nop52-domain-containing protein</fullName>
    </recommendedName>
</protein>
<feature type="compositionally biased region" description="Acidic residues" evidence="5">
    <location>
        <begin position="273"/>
        <end position="288"/>
    </location>
</feature>
<evidence type="ECO:0000313" key="6">
    <source>
        <dbReference type="EMBL" id="WFD44173.1"/>
    </source>
</evidence>
<gene>
    <name evidence="6" type="ORF">MPSI1_002839</name>
</gene>
<organism evidence="6 7">
    <name type="scientific">Malassezia psittaci</name>
    <dbReference type="NCBI Taxonomy" id="1821823"/>
    <lineage>
        <taxon>Eukaryota</taxon>
        <taxon>Fungi</taxon>
        <taxon>Dikarya</taxon>
        <taxon>Basidiomycota</taxon>
        <taxon>Ustilaginomycotina</taxon>
        <taxon>Malasseziomycetes</taxon>
        <taxon>Malasseziales</taxon>
        <taxon>Malasseziaceae</taxon>
        <taxon>Malassezia</taxon>
    </lineage>
</organism>
<keyword evidence="7" id="KW-1185">Reference proteome</keyword>
<dbReference type="EMBL" id="CP118378">
    <property type="protein sequence ID" value="WFD44173.1"/>
    <property type="molecule type" value="Genomic_DNA"/>
</dbReference>
<reference evidence="6" key="1">
    <citation type="submission" date="2023-02" db="EMBL/GenBank/DDBJ databases">
        <title>Mating type loci evolution in Malassezia.</title>
        <authorList>
            <person name="Coelho M.A."/>
        </authorList>
    </citation>
    <scope>NUCLEOTIDE SEQUENCE</scope>
    <source>
        <strain evidence="6">CBS 14136</strain>
    </source>
</reference>
<dbReference type="GO" id="GO:0030688">
    <property type="term" value="C:preribosome, small subunit precursor"/>
    <property type="evidence" value="ECO:0007669"/>
    <property type="project" value="InterPro"/>
</dbReference>
<dbReference type="GO" id="GO:0005634">
    <property type="term" value="C:nucleus"/>
    <property type="evidence" value="ECO:0007669"/>
    <property type="project" value="UniProtKB-SubCell"/>
</dbReference>
<dbReference type="GO" id="GO:0006364">
    <property type="term" value="P:rRNA processing"/>
    <property type="evidence" value="ECO:0007669"/>
    <property type="project" value="UniProtKB-KW"/>
</dbReference>
<keyword evidence="3" id="KW-0698">rRNA processing</keyword>
<dbReference type="Proteomes" id="UP001214628">
    <property type="component" value="Chromosome 4"/>
</dbReference>
<feature type="compositionally biased region" description="Basic and acidic residues" evidence="5">
    <location>
        <begin position="289"/>
        <end position="299"/>
    </location>
</feature>
<dbReference type="AlphaFoldDB" id="A0AAF0JEY3"/>
<evidence type="ECO:0000256" key="2">
    <source>
        <dbReference type="ARBA" id="ARBA00006374"/>
    </source>
</evidence>
<dbReference type="InterPro" id="IPR010301">
    <property type="entry name" value="RRP1"/>
</dbReference>
<dbReference type="PANTHER" id="PTHR13026:SF0">
    <property type="entry name" value="RIBOSOMAL RNA PROCESSING 1B"/>
    <property type="match status" value="1"/>
</dbReference>
<evidence type="ECO:0000313" key="7">
    <source>
        <dbReference type="Proteomes" id="UP001214628"/>
    </source>
</evidence>
<keyword evidence="4" id="KW-0539">Nucleus</keyword>
<name>A0AAF0JEY3_9BASI</name>
<evidence type="ECO:0000256" key="1">
    <source>
        <dbReference type="ARBA" id="ARBA00004123"/>
    </source>
</evidence>
<evidence type="ECO:0000256" key="5">
    <source>
        <dbReference type="SAM" id="MobiDB-lite"/>
    </source>
</evidence>
<comment type="subcellular location">
    <subcellularLocation>
        <location evidence="1">Nucleus</location>
    </subcellularLocation>
</comment>
<dbReference type="Pfam" id="PF05997">
    <property type="entry name" value="Nop52"/>
    <property type="match status" value="1"/>
</dbReference>
<evidence type="ECO:0000256" key="3">
    <source>
        <dbReference type="ARBA" id="ARBA00022552"/>
    </source>
</evidence>
<sequence>MPKRKERDTEPVQAELPLAKYLASTEKRVRDRAIRSLAAYLQKCAQEGGLSLSQSELAKLWKGIFYCFWMSDKPLVQQALAQELADLVLFTAGDISETDKTSSDDDIARNRALSALDFYHGFWTTIEAEWFGIDKYRTNKYYLLMRRMVNAGLTLLQLHDWHPALLRRFALVMGGKDGPLAASNVQIPDSIRYHVCDIFLDELESISGKNDEKIPMLPLITPFLELAAKSTSKRVYERVMSCVISPLLNAAKQEIAQKQSDYPQLLQRAVVAVEDDRDESDSDDDSADDEQRPGSHTQDARRLISVRRSILKAAFFIASGSDTYAPSRRKLYALWQAEDAQ</sequence>
<evidence type="ECO:0008006" key="8">
    <source>
        <dbReference type="Google" id="ProtNLM"/>
    </source>
</evidence>
<dbReference type="PANTHER" id="PTHR13026">
    <property type="entry name" value="NNP-1 PROTEIN NOVEL NUCLEAR PROTEIN 1 NOP52"/>
    <property type="match status" value="1"/>
</dbReference>
<comment type="similarity">
    <text evidence="2">Belongs to the RRP1 family.</text>
</comment>
<evidence type="ECO:0000256" key="4">
    <source>
        <dbReference type="ARBA" id="ARBA00023242"/>
    </source>
</evidence>
<proteinExistence type="inferred from homology"/>
<feature type="region of interest" description="Disordered" evidence="5">
    <location>
        <begin position="273"/>
        <end position="299"/>
    </location>
</feature>